<organism evidence="4 5">
    <name type="scientific">Halarchaeum grantii</name>
    <dbReference type="NCBI Taxonomy" id="1193105"/>
    <lineage>
        <taxon>Archaea</taxon>
        <taxon>Methanobacteriati</taxon>
        <taxon>Methanobacteriota</taxon>
        <taxon>Stenosarchaea group</taxon>
        <taxon>Halobacteria</taxon>
        <taxon>Halobacteriales</taxon>
        <taxon>Halobacteriaceae</taxon>
    </lineage>
</organism>
<dbReference type="Pfam" id="PF01408">
    <property type="entry name" value="GFO_IDH_MocA"/>
    <property type="match status" value="1"/>
</dbReference>
<feature type="domain" description="Gfo/Idh/MocA-like oxidoreductase N-terminal" evidence="2">
    <location>
        <begin position="5"/>
        <end position="122"/>
    </location>
</feature>
<dbReference type="GO" id="GO:0016491">
    <property type="term" value="F:oxidoreductase activity"/>
    <property type="evidence" value="ECO:0007669"/>
    <property type="project" value="UniProtKB-KW"/>
</dbReference>
<name>A0A830F4G6_9EURY</name>
<dbReference type="Gene3D" id="3.40.50.720">
    <property type="entry name" value="NAD(P)-binding Rossmann-like Domain"/>
    <property type="match status" value="1"/>
</dbReference>
<accession>A0A830F4G6</accession>
<dbReference type="GO" id="GO:0000166">
    <property type="term" value="F:nucleotide binding"/>
    <property type="evidence" value="ECO:0007669"/>
    <property type="project" value="InterPro"/>
</dbReference>
<evidence type="ECO:0000313" key="5">
    <source>
        <dbReference type="Proteomes" id="UP000628840"/>
    </source>
</evidence>
<gene>
    <name evidence="4" type="ORF">GCM10009037_21760</name>
</gene>
<evidence type="ECO:0000313" key="4">
    <source>
        <dbReference type="EMBL" id="GGL37827.1"/>
    </source>
</evidence>
<dbReference type="OrthoDB" id="226094at2157"/>
<dbReference type="InterPro" id="IPR000683">
    <property type="entry name" value="Gfo/Idh/MocA-like_OxRdtase_N"/>
</dbReference>
<dbReference type="InterPro" id="IPR036291">
    <property type="entry name" value="NAD(P)-bd_dom_sf"/>
</dbReference>
<evidence type="ECO:0000259" key="3">
    <source>
        <dbReference type="Pfam" id="PF22725"/>
    </source>
</evidence>
<keyword evidence="1" id="KW-0560">Oxidoreductase</keyword>
<keyword evidence="5" id="KW-1185">Reference proteome</keyword>
<dbReference type="Gene3D" id="3.30.360.10">
    <property type="entry name" value="Dihydrodipicolinate Reductase, domain 2"/>
    <property type="match status" value="1"/>
</dbReference>
<dbReference type="SUPFAM" id="SSF55347">
    <property type="entry name" value="Glyceraldehyde-3-phosphate dehydrogenase-like, C-terminal domain"/>
    <property type="match status" value="1"/>
</dbReference>
<dbReference type="InterPro" id="IPR050463">
    <property type="entry name" value="Gfo/Idh/MocA_oxidrdct_glycsds"/>
</dbReference>
<dbReference type="Proteomes" id="UP000628840">
    <property type="component" value="Unassembled WGS sequence"/>
</dbReference>
<sequence>MSETVRVGIVGCGGMGRTHAHNAREHGHHVVAGADVVEDVRNAFTDQFDAAGYANHERMYDAEDPDAVIITTPNKFHEPAAVDALERDIAVLCEKPLAHNLDSAARIVEAAEASDAFFMVGFHNRFTTPADVFTTRRDAGEFGDVDHVEANYLRRRGIPGLGSWFTNRELSGGGALIDLGVHAIDLALYLADYPEVVEVSGVTRAEFGTRDEYADPDGWAGNWDTSEGGFDVDDSVSAFIRCADDTTISLEVSWAANREPTHEFHVWGTDAGAQFELGEEDLTLLSCTTEGTDQYVDTTLDGEIEPSGHAAEDELFLDAVAAGEDPEINTPEQGLQVQRVIDAIYRSSEEGGAVRLD</sequence>
<dbReference type="InterPro" id="IPR055170">
    <property type="entry name" value="GFO_IDH_MocA-like_dom"/>
</dbReference>
<dbReference type="EMBL" id="BMPF01000003">
    <property type="protein sequence ID" value="GGL37827.1"/>
    <property type="molecule type" value="Genomic_DNA"/>
</dbReference>
<reference evidence="4 5" key="1">
    <citation type="journal article" date="2019" name="Int. J. Syst. Evol. Microbiol.">
        <title>The Global Catalogue of Microorganisms (GCM) 10K type strain sequencing project: providing services to taxonomists for standard genome sequencing and annotation.</title>
        <authorList>
            <consortium name="The Broad Institute Genomics Platform"/>
            <consortium name="The Broad Institute Genome Sequencing Center for Infectious Disease"/>
            <person name="Wu L."/>
            <person name="Ma J."/>
        </authorList>
    </citation>
    <scope>NUCLEOTIDE SEQUENCE [LARGE SCALE GENOMIC DNA]</scope>
    <source>
        <strain evidence="4 5">JCM 19585</strain>
    </source>
</reference>
<dbReference type="Pfam" id="PF22725">
    <property type="entry name" value="GFO_IDH_MocA_C3"/>
    <property type="match status" value="1"/>
</dbReference>
<dbReference type="SUPFAM" id="SSF51735">
    <property type="entry name" value="NAD(P)-binding Rossmann-fold domains"/>
    <property type="match status" value="1"/>
</dbReference>
<proteinExistence type="predicted"/>
<dbReference type="RefSeq" id="WP_188883776.1">
    <property type="nucleotide sequence ID" value="NZ_BMPF01000003.1"/>
</dbReference>
<protein>
    <submittedName>
        <fullName evidence="4">Oxidoreductase</fullName>
    </submittedName>
</protein>
<feature type="domain" description="GFO/IDH/MocA-like oxidoreductase" evidence="3">
    <location>
        <begin position="138"/>
        <end position="272"/>
    </location>
</feature>
<dbReference type="PANTHER" id="PTHR43818:SF11">
    <property type="entry name" value="BCDNA.GH03377"/>
    <property type="match status" value="1"/>
</dbReference>
<evidence type="ECO:0000259" key="2">
    <source>
        <dbReference type="Pfam" id="PF01408"/>
    </source>
</evidence>
<dbReference type="AlphaFoldDB" id="A0A830F4G6"/>
<dbReference type="PANTHER" id="PTHR43818">
    <property type="entry name" value="BCDNA.GH03377"/>
    <property type="match status" value="1"/>
</dbReference>
<evidence type="ECO:0000256" key="1">
    <source>
        <dbReference type="ARBA" id="ARBA00023002"/>
    </source>
</evidence>
<comment type="caution">
    <text evidence="4">The sequence shown here is derived from an EMBL/GenBank/DDBJ whole genome shotgun (WGS) entry which is preliminary data.</text>
</comment>